<dbReference type="Gene3D" id="2.60.120.380">
    <property type="match status" value="1"/>
</dbReference>
<dbReference type="Gene3D" id="2.60.40.1120">
    <property type="entry name" value="Carboxypeptidase-like, regulatory domain"/>
    <property type="match status" value="1"/>
</dbReference>
<sequence length="1164" mass="122757">MVSAPGWPSFSRSSGWRTPKRASGRRSTAWKEPCPSCCGWKVARRWWPLPRPPPPMGPCGPGRPGRAAGPNPRPGWGKGRQEMERRRGNRWLAAVLALLLIGLLSLFGPGHWPPGGWPVARPTSPTATPQPLLTPTASPASDSLPPAAPLPVEAGWKARPVATVVSRELVTTTHLATGDATILSVALSGDGQTVAFAARGDPGIGQGDNGYDHVYLHERASGRTRLLSAAPDGSPGNGWSGGPALSADGQVVAFYSWASNLVAGDTNAVQDLFVYDRRQGTLTRVLAARGVQPNDRSGDSSGQTPPALSGDGRYVAFQSRASNLVDGDGNGRVDVFVHDRRTGETTRVSVADDGREANDDSGAPALSGDGRYVAFQSRATNLVSLGGAAAGEAPPGGHSQIYLHDRLNGTTVLISATPAGLPGNGDSVRPGLSFDGRFLVFQSAASNLVDQDLNQSADIFVFDRESGEMQLISRSSAGIQGNRDSTAPAISPDGRYVAFLSQASNLVNGDSNGVADVFIHDLLTRHTARASVGVTGPSLGVEADGPSLGLPAIGAGGRLVAFVSTATNLVPGYGRGGAGLFFHQRQDLPTFVVRGRVVDTAQQPIAGATVRLGPHEAMTGDDGAFAFPHTMAGTYTAQVEKPGYGFQPPRQTVSVLVDTTLGDFVGVAQGGPPIPFLDLPLAYDGTVIGFLQALQDTDAGGYVDAWFDHAYPDYSKNGELLLWDGLRRSSQAYNPALGCFEGRCYDGHDGVDFPYRPPAGQPGRYVPLPIYPAAPGQVLAIQTACTGAGRWCNGGYGNEVWLDHGNGYFTRYAHLARVDVAVGMWVTPERSLGLMGNTGNSYGVHLHFGVYRDDGNGRWDGPAVDRPVDPFGWAGAAADPWAMERGAPASYWLWRYDPVRTFALLGSRGATVTDATGTIEVTVPPDALDGQVKLELAYGPATPAPPLPLRATGRSFRLAVLESLHQAESVQATSALLRAPVTVAVNLAGLDLRHLEPGQLALYQWTEGAGGWQRLPSQVDLANRTVTAQASHLGTFALLAPLRCPGDPLEPDDRFHGATEISPGGAGQLRLLDVADDEDWIRLEMAAGARATVVVEPQHPALRPALTVFHVDGLTQLADAEAGAPGEPVRVSWQAPHDGTYFVRIRPAADSAVGCEVAYRLRLP</sequence>
<gene>
    <name evidence="5" type="ORF">FKZ61_13435</name>
</gene>
<feature type="region of interest" description="Disordered" evidence="2">
    <location>
        <begin position="288"/>
        <end position="311"/>
    </location>
</feature>
<evidence type="ECO:0000256" key="1">
    <source>
        <dbReference type="ARBA" id="ARBA00022729"/>
    </source>
</evidence>
<dbReference type="OrthoDB" id="5240813at2"/>
<protein>
    <submittedName>
        <fullName evidence="5">Peptidoglycan DD-metalloendopeptidase family protein</fullName>
    </submittedName>
</protein>
<dbReference type="GO" id="GO:0004222">
    <property type="term" value="F:metalloendopeptidase activity"/>
    <property type="evidence" value="ECO:0007669"/>
    <property type="project" value="TreeGrafter"/>
</dbReference>
<dbReference type="SUPFAM" id="SSF82171">
    <property type="entry name" value="DPP6 N-terminal domain-like"/>
    <property type="match status" value="1"/>
</dbReference>
<evidence type="ECO:0000313" key="6">
    <source>
        <dbReference type="Proteomes" id="UP000317371"/>
    </source>
</evidence>
<keyword evidence="3" id="KW-1133">Transmembrane helix</keyword>
<feature type="region of interest" description="Disordered" evidence="2">
    <location>
        <begin position="57"/>
        <end position="80"/>
    </location>
</feature>
<evidence type="ECO:0000256" key="2">
    <source>
        <dbReference type="SAM" id="MobiDB-lite"/>
    </source>
</evidence>
<name>A0A540VEH4_9CHLR</name>
<feature type="compositionally biased region" description="Low complexity" evidence="2">
    <location>
        <begin position="122"/>
        <end position="144"/>
    </location>
</feature>
<reference evidence="5 6" key="1">
    <citation type="submission" date="2019-06" db="EMBL/GenBank/DDBJ databases">
        <title>Genome sequence of Litorilinea aerophila BAA-2444.</title>
        <authorList>
            <person name="Maclea K.S."/>
            <person name="Maurais E.G."/>
            <person name="Iannazzi L.C."/>
        </authorList>
    </citation>
    <scope>NUCLEOTIDE SEQUENCE [LARGE SCALE GENOMIC DNA]</scope>
    <source>
        <strain evidence="5 6">ATCC BAA-2444</strain>
    </source>
</reference>
<dbReference type="CDD" id="cd12797">
    <property type="entry name" value="M23_peptidase"/>
    <property type="match status" value="1"/>
</dbReference>
<evidence type="ECO:0000313" key="5">
    <source>
        <dbReference type="EMBL" id="TQE95164.1"/>
    </source>
</evidence>
<feature type="compositionally biased region" description="Basic and acidic residues" evidence="2">
    <location>
        <begin position="345"/>
        <end position="358"/>
    </location>
</feature>
<dbReference type="Gene3D" id="2.120.10.30">
    <property type="entry name" value="TolB, C-terminal domain"/>
    <property type="match status" value="2"/>
</dbReference>
<dbReference type="PANTHER" id="PTHR21666:SF289">
    <property type="entry name" value="L-ALA--D-GLU ENDOPEPTIDASE"/>
    <property type="match status" value="1"/>
</dbReference>
<dbReference type="SUPFAM" id="SSF51261">
    <property type="entry name" value="Duplicated hybrid motif"/>
    <property type="match status" value="1"/>
</dbReference>
<evidence type="ECO:0000256" key="3">
    <source>
        <dbReference type="SAM" id="Phobius"/>
    </source>
</evidence>
<proteinExistence type="predicted"/>
<dbReference type="SUPFAM" id="SSF49452">
    <property type="entry name" value="Starch-binding domain-like"/>
    <property type="match status" value="1"/>
</dbReference>
<dbReference type="PANTHER" id="PTHR21666">
    <property type="entry name" value="PEPTIDASE-RELATED"/>
    <property type="match status" value="1"/>
</dbReference>
<comment type="caution">
    <text evidence="5">The sequence shown here is derived from an EMBL/GenBank/DDBJ whole genome shotgun (WGS) entry which is preliminary data.</text>
</comment>
<feature type="domain" description="M23ase beta-sheet core" evidence="4">
    <location>
        <begin position="748"/>
        <end position="853"/>
    </location>
</feature>
<feature type="transmembrane region" description="Helical" evidence="3">
    <location>
        <begin position="91"/>
        <end position="112"/>
    </location>
</feature>
<feature type="region of interest" description="Disordered" evidence="2">
    <location>
        <begin position="345"/>
        <end position="368"/>
    </location>
</feature>
<dbReference type="Proteomes" id="UP000317371">
    <property type="component" value="Unassembled WGS sequence"/>
</dbReference>
<dbReference type="GO" id="GO:0030246">
    <property type="term" value="F:carbohydrate binding"/>
    <property type="evidence" value="ECO:0007669"/>
    <property type="project" value="InterPro"/>
</dbReference>
<keyword evidence="6" id="KW-1185">Reference proteome</keyword>
<keyword evidence="3" id="KW-0812">Transmembrane</keyword>
<dbReference type="AlphaFoldDB" id="A0A540VEH4"/>
<keyword evidence="1" id="KW-0732">Signal</keyword>
<accession>A0A540VEH4</accession>
<evidence type="ECO:0000259" key="4">
    <source>
        <dbReference type="Pfam" id="PF01551"/>
    </source>
</evidence>
<dbReference type="InterPro" id="IPR013784">
    <property type="entry name" value="Carb-bd-like_fold"/>
</dbReference>
<dbReference type="InterPro" id="IPR011659">
    <property type="entry name" value="WD40"/>
</dbReference>
<feature type="region of interest" description="Disordered" evidence="2">
    <location>
        <begin position="1"/>
        <end position="32"/>
    </location>
</feature>
<feature type="region of interest" description="Disordered" evidence="2">
    <location>
        <begin position="117"/>
        <end position="144"/>
    </location>
</feature>
<dbReference type="EMBL" id="VIGC01000016">
    <property type="protein sequence ID" value="TQE95164.1"/>
    <property type="molecule type" value="Genomic_DNA"/>
</dbReference>
<dbReference type="InterPro" id="IPR011055">
    <property type="entry name" value="Dup_hybrid_motif"/>
</dbReference>
<keyword evidence="3" id="KW-0472">Membrane</keyword>
<dbReference type="InterPro" id="IPR011042">
    <property type="entry name" value="6-blade_b-propeller_TolB-like"/>
</dbReference>
<dbReference type="Pfam" id="PF13620">
    <property type="entry name" value="CarboxypepD_reg"/>
    <property type="match status" value="1"/>
</dbReference>
<dbReference type="InParanoid" id="A0A540VEH4"/>
<dbReference type="Pfam" id="PF01551">
    <property type="entry name" value="Peptidase_M23"/>
    <property type="match status" value="1"/>
</dbReference>
<organism evidence="5 6">
    <name type="scientific">Litorilinea aerophila</name>
    <dbReference type="NCBI Taxonomy" id="1204385"/>
    <lineage>
        <taxon>Bacteria</taxon>
        <taxon>Bacillati</taxon>
        <taxon>Chloroflexota</taxon>
        <taxon>Caldilineae</taxon>
        <taxon>Caldilineales</taxon>
        <taxon>Caldilineaceae</taxon>
        <taxon>Litorilinea</taxon>
    </lineage>
</organism>
<dbReference type="InterPro" id="IPR016047">
    <property type="entry name" value="M23ase_b-sheet_dom"/>
</dbReference>
<dbReference type="Pfam" id="PF07676">
    <property type="entry name" value="PD40"/>
    <property type="match status" value="3"/>
</dbReference>
<dbReference type="InterPro" id="IPR050570">
    <property type="entry name" value="Cell_wall_metabolism_enzyme"/>
</dbReference>
<dbReference type="Gene3D" id="2.70.70.10">
    <property type="entry name" value="Glucose Permease (Domain IIA)"/>
    <property type="match status" value="1"/>
</dbReference>